<dbReference type="Proteomes" id="UP000001302">
    <property type="component" value="Chromosome"/>
</dbReference>
<accession>E0TH19</accession>
<feature type="region of interest" description="Disordered" evidence="1">
    <location>
        <begin position="76"/>
        <end position="111"/>
    </location>
</feature>
<evidence type="ECO:0000256" key="1">
    <source>
        <dbReference type="SAM" id="MobiDB-lite"/>
    </source>
</evidence>
<evidence type="ECO:0000313" key="3">
    <source>
        <dbReference type="Proteomes" id="UP000001302"/>
    </source>
</evidence>
<dbReference type="RefSeq" id="WP_013300233.1">
    <property type="nucleotide sequence ID" value="NC_014414.1"/>
</dbReference>
<feature type="compositionally biased region" description="Basic and acidic residues" evidence="1">
    <location>
        <begin position="76"/>
        <end position="87"/>
    </location>
</feature>
<reference evidence="2 3" key="2">
    <citation type="journal article" date="2011" name="J. Bacteriol.">
        <title>Complete genome sequence of strain HTCC2503T of Parvularcula bermudensis, the type species of the order "Parvularculales" in the class Alphaproteobacteria.</title>
        <authorList>
            <person name="Oh H.M."/>
            <person name="Kang I."/>
            <person name="Vergin K.L."/>
            <person name="Kang D."/>
            <person name="Rhee K.H."/>
            <person name="Giovannoni S.J."/>
            <person name="Cho J.C."/>
        </authorList>
    </citation>
    <scope>NUCLEOTIDE SEQUENCE [LARGE SCALE GENOMIC DNA]</scope>
    <source>
        <strain evidence="3">ATCC BAA-594 / HTCC2503 / KCTC 12087</strain>
    </source>
</reference>
<dbReference type="AlphaFoldDB" id="E0TH19"/>
<dbReference type="HOGENOM" id="CLU_2155898_0_0_5"/>
<gene>
    <name evidence="2" type="ordered locus">PB2503_05942</name>
</gene>
<keyword evidence="3" id="KW-1185">Reference proteome</keyword>
<protein>
    <submittedName>
        <fullName evidence="2">Uncharacterized protein</fullName>
    </submittedName>
</protein>
<dbReference type="KEGG" id="pbr:PB2503_05942"/>
<feature type="compositionally biased region" description="Basic residues" evidence="1">
    <location>
        <begin position="100"/>
        <end position="111"/>
    </location>
</feature>
<dbReference type="eggNOG" id="ENOG5033F1D">
    <property type="taxonomic scope" value="Bacteria"/>
</dbReference>
<reference evidence="3" key="1">
    <citation type="submission" date="2010-08" db="EMBL/GenBank/DDBJ databases">
        <title>Genome sequence of Parvularcula bermudensis HTCC2503.</title>
        <authorList>
            <person name="Kang D.-M."/>
            <person name="Oh H.-M."/>
            <person name="Cho J.-C."/>
        </authorList>
    </citation>
    <scope>NUCLEOTIDE SEQUENCE [LARGE SCALE GENOMIC DNA]</scope>
    <source>
        <strain evidence="3">ATCC BAA-594 / HTCC2503 / KCTC 12087</strain>
    </source>
</reference>
<proteinExistence type="predicted"/>
<dbReference type="STRING" id="314260.PB2503_05942"/>
<name>E0TH19_PARBH</name>
<evidence type="ECO:0000313" key="2">
    <source>
        <dbReference type="EMBL" id="ADM09259.1"/>
    </source>
</evidence>
<sequence>MIVSDKPEFTIRDGSVKATTWRNAGENGDYFTTSFSRTYRDEKSGVLRDTNAFSGADLLKVGALAQEAYQQSRALRQEERLAQRRNEQSNGDRLAEVRTGNRKRSRDNRER</sequence>
<dbReference type="EMBL" id="CP002156">
    <property type="protein sequence ID" value="ADM09259.1"/>
    <property type="molecule type" value="Genomic_DNA"/>
</dbReference>
<organism evidence="2 3">
    <name type="scientific">Parvularcula bermudensis (strain ATCC BAA-594 / HTCC2503 / KCTC 12087)</name>
    <dbReference type="NCBI Taxonomy" id="314260"/>
    <lineage>
        <taxon>Bacteria</taxon>
        <taxon>Pseudomonadati</taxon>
        <taxon>Pseudomonadota</taxon>
        <taxon>Alphaproteobacteria</taxon>
        <taxon>Parvularculales</taxon>
        <taxon>Parvularculaceae</taxon>
        <taxon>Parvularcula</taxon>
    </lineage>
</organism>